<evidence type="ECO:0008006" key="3">
    <source>
        <dbReference type="Google" id="ProtNLM"/>
    </source>
</evidence>
<dbReference type="InterPro" id="IPR037226">
    <property type="entry name" value="CAC2185-like_sf"/>
</dbReference>
<dbReference type="AlphaFoldDB" id="A0A1B8RP21"/>
<sequence>MGGLRVENENLKNREEMREIYLKGRREELKNKSFTLISNNCNGCFILHDLGLKFNTPTVNLYFSMEDFIKFLERLDYYLTLELEEAEWSKYPIGKLGDIKINFMHYENFQLAKEKWDERKKRIDKNNLYILATEKDGCTYELIKRFNNLPYKNKVMLTHKPYDEVKSTYYIKGFESRHSLGFIFEYKGENTYLKYYDDFDYVEWFNNGVY</sequence>
<proteinExistence type="predicted"/>
<dbReference type="Pfam" id="PF08942">
    <property type="entry name" value="DUF1919"/>
    <property type="match status" value="1"/>
</dbReference>
<protein>
    <recommendedName>
        <fullName evidence="3">Exopolysaccharide biosynthesis protein</fullName>
    </recommendedName>
</protein>
<evidence type="ECO:0000313" key="1">
    <source>
        <dbReference type="EMBL" id="OBY10506.1"/>
    </source>
</evidence>
<keyword evidence="2" id="KW-1185">Reference proteome</keyword>
<accession>A0A1B8RP21</accession>
<dbReference type="EMBL" id="MAPZ01000019">
    <property type="protein sequence ID" value="OBY10506.1"/>
    <property type="molecule type" value="Genomic_DNA"/>
</dbReference>
<comment type="caution">
    <text evidence="1">The sequence shown here is derived from an EMBL/GenBank/DDBJ whole genome shotgun (WGS) entry which is preliminary data.</text>
</comment>
<dbReference type="eggNOG" id="COG3955">
    <property type="taxonomic scope" value="Bacteria"/>
</dbReference>
<dbReference type="SUPFAM" id="SSF142795">
    <property type="entry name" value="CAC2185-like"/>
    <property type="match status" value="1"/>
</dbReference>
<organism evidence="1 2">
    <name type="scientific">Clostridium paraputrificum</name>
    <dbReference type="NCBI Taxonomy" id="29363"/>
    <lineage>
        <taxon>Bacteria</taxon>
        <taxon>Bacillati</taxon>
        <taxon>Bacillota</taxon>
        <taxon>Clostridia</taxon>
        <taxon>Eubacteriales</taxon>
        <taxon>Clostridiaceae</taxon>
        <taxon>Clostridium</taxon>
    </lineage>
</organism>
<dbReference type="InterPro" id="IPR015037">
    <property type="entry name" value="DUF1919"/>
</dbReference>
<reference evidence="1 2" key="1">
    <citation type="submission" date="2016-06" db="EMBL/GenBank/DDBJ databases">
        <authorList>
            <person name="Kjaerup R.B."/>
            <person name="Dalgaard T.S."/>
            <person name="Juul-Madsen H.R."/>
        </authorList>
    </citation>
    <scope>NUCLEOTIDE SEQUENCE [LARGE SCALE GENOMIC DNA]</scope>
    <source>
        <strain evidence="1 2">373-A1</strain>
    </source>
</reference>
<dbReference type="Proteomes" id="UP000092714">
    <property type="component" value="Unassembled WGS sequence"/>
</dbReference>
<evidence type="ECO:0000313" key="2">
    <source>
        <dbReference type="Proteomes" id="UP000092714"/>
    </source>
</evidence>
<gene>
    <name evidence="1" type="ORF">CP373A1_08300</name>
</gene>
<name>A0A1B8RP21_9CLOT</name>